<reference evidence="1" key="2">
    <citation type="submission" date="2020-02" db="EMBL/GenBank/DDBJ databases">
        <authorList>
            <person name="Matsumoto Y."/>
            <person name="Motooka D."/>
            <person name="Nakamura S."/>
        </authorList>
    </citation>
    <scope>NUCLEOTIDE SEQUENCE</scope>
    <source>
        <strain evidence="1">JCM 13016</strain>
    </source>
</reference>
<dbReference type="EMBL" id="AP022573">
    <property type="protein sequence ID" value="BBX65390.1"/>
    <property type="molecule type" value="Genomic_DNA"/>
</dbReference>
<dbReference type="AlphaFoldDB" id="A0A7I7M0G0"/>
<evidence type="ECO:0000313" key="1">
    <source>
        <dbReference type="EMBL" id="BBX65390.1"/>
    </source>
</evidence>
<proteinExistence type="predicted"/>
<gene>
    <name evidence="1" type="ORF">MSAS_45640</name>
</gene>
<sequence length="113" mass="11807">MHILVTERGRGKKGDLSLPRRAFPPVHTGPIGPEGIAFGPMRTIGADYLVVGAGAMGVAFIDTLVSETCLGSRIGFRGVVAGCAVAVRRGRFLSVAVAMMASCLRPDLLTPWG</sequence>
<dbReference type="KEGG" id="msak:MSAS_45640"/>
<name>A0A7I7M0G0_9MYCO</name>
<protein>
    <submittedName>
        <fullName evidence="1">Uncharacterized protein</fullName>
    </submittedName>
</protein>
<organism evidence="1">
    <name type="scientific">Mycobacterium saskatchewanense</name>
    <dbReference type="NCBI Taxonomy" id="220927"/>
    <lineage>
        <taxon>Bacteria</taxon>
        <taxon>Bacillati</taxon>
        <taxon>Actinomycetota</taxon>
        <taxon>Actinomycetes</taxon>
        <taxon>Mycobacteriales</taxon>
        <taxon>Mycobacteriaceae</taxon>
        <taxon>Mycobacterium</taxon>
        <taxon>Mycobacterium simiae complex</taxon>
    </lineage>
</organism>
<accession>A0A7I7M0G0</accession>
<reference evidence="1" key="1">
    <citation type="journal article" date="2019" name="Emerg. Microbes Infect.">
        <title>Comprehensive subspecies identification of 175 nontuberculous mycobacteria species based on 7547 genomic profiles.</title>
        <authorList>
            <person name="Matsumoto Y."/>
            <person name="Kinjo T."/>
            <person name="Motooka D."/>
            <person name="Nabeya D."/>
            <person name="Jung N."/>
            <person name="Uechi K."/>
            <person name="Horii T."/>
            <person name="Iida T."/>
            <person name="Fujita J."/>
            <person name="Nakamura S."/>
        </authorList>
    </citation>
    <scope>NUCLEOTIDE SEQUENCE [LARGE SCALE GENOMIC DNA]</scope>
    <source>
        <strain evidence="1">JCM 13016</strain>
    </source>
</reference>